<accession>A0A3P1T9J7</accession>
<dbReference type="GO" id="GO:0005886">
    <property type="term" value="C:plasma membrane"/>
    <property type="evidence" value="ECO:0007669"/>
    <property type="project" value="UniProtKB-SubCell"/>
</dbReference>
<dbReference type="InterPro" id="IPR002543">
    <property type="entry name" value="FtsK_dom"/>
</dbReference>
<feature type="binding site" evidence="9">
    <location>
        <begin position="832"/>
        <end position="839"/>
    </location>
    <ligand>
        <name>ATP</name>
        <dbReference type="ChEBI" id="CHEBI:30616"/>
    </ligand>
</feature>
<dbReference type="NCBIfam" id="TIGR03924">
    <property type="entry name" value="T7SS_EccC_a"/>
    <property type="match status" value="1"/>
</dbReference>
<dbReference type="Proteomes" id="UP000280819">
    <property type="component" value="Unassembled WGS sequence"/>
</dbReference>
<dbReference type="Pfam" id="PF01580">
    <property type="entry name" value="FtsK_SpoIIIE"/>
    <property type="match status" value="3"/>
</dbReference>
<feature type="binding site" evidence="9">
    <location>
        <begin position="1117"/>
        <end position="1124"/>
    </location>
    <ligand>
        <name>ATP</name>
        <dbReference type="ChEBI" id="CHEBI:30616"/>
    </ligand>
</feature>
<feature type="domain" description="FtsK" evidence="12">
    <location>
        <begin position="814"/>
        <end position="1005"/>
    </location>
</feature>
<dbReference type="SMART" id="SM00382">
    <property type="entry name" value="AAA"/>
    <property type="match status" value="3"/>
</dbReference>
<dbReference type="EMBL" id="RQZG01000004">
    <property type="protein sequence ID" value="RRD06107.1"/>
    <property type="molecule type" value="Genomic_DNA"/>
</dbReference>
<dbReference type="RefSeq" id="WP_124843678.1">
    <property type="nucleotide sequence ID" value="NZ_JAUNKP010000045.1"/>
</dbReference>
<dbReference type="SUPFAM" id="SSF52540">
    <property type="entry name" value="P-loop containing nucleoside triphosphate hydrolases"/>
    <property type="match status" value="3"/>
</dbReference>
<dbReference type="NCBIfam" id="TIGR03925">
    <property type="entry name" value="T7SS_EccC_b"/>
    <property type="match status" value="1"/>
</dbReference>
<dbReference type="InterPro" id="IPR003593">
    <property type="entry name" value="AAA+_ATPase"/>
</dbReference>
<evidence type="ECO:0000313" key="14">
    <source>
        <dbReference type="Proteomes" id="UP000280819"/>
    </source>
</evidence>
<dbReference type="PROSITE" id="PS50901">
    <property type="entry name" value="FTSK"/>
    <property type="match status" value="3"/>
</dbReference>
<evidence type="ECO:0000259" key="12">
    <source>
        <dbReference type="PROSITE" id="PS50901"/>
    </source>
</evidence>
<feature type="compositionally biased region" description="Pro residues" evidence="10">
    <location>
        <begin position="26"/>
        <end position="39"/>
    </location>
</feature>
<dbReference type="GO" id="GO:0003677">
    <property type="term" value="F:DNA binding"/>
    <property type="evidence" value="ECO:0007669"/>
    <property type="project" value="InterPro"/>
</dbReference>
<feature type="domain" description="FtsK" evidence="12">
    <location>
        <begin position="1099"/>
        <end position="1275"/>
    </location>
</feature>
<evidence type="ECO:0000256" key="1">
    <source>
        <dbReference type="ARBA" id="ARBA00004651"/>
    </source>
</evidence>
<dbReference type="PANTHER" id="PTHR22683:SF1">
    <property type="entry name" value="TYPE VII SECRETION SYSTEM PROTEIN ESSC"/>
    <property type="match status" value="1"/>
</dbReference>
<gene>
    <name evidence="13" type="primary">eccCa</name>
    <name evidence="13" type="ORF">EII34_05335</name>
</gene>
<evidence type="ECO:0000256" key="10">
    <source>
        <dbReference type="SAM" id="MobiDB-lite"/>
    </source>
</evidence>
<evidence type="ECO:0000313" key="13">
    <source>
        <dbReference type="EMBL" id="RRD06107.1"/>
    </source>
</evidence>
<keyword evidence="3 11" id="KW-0812">Transmembrane</keyword>
<dbReference type="OrthoDB" id="9807790at2"/>
<feature type="domain" description="FtsK" evidence="12">
    <location>
        <begin position="474"/>
        <end position="674"/>
    </location>
</feature>
<evidence type="ECO:0000256" key="5">
    <source>
        <dbReference type="ARBA" id="ARBA00022741"/>
    </source>
</evidence>
<dbReference type="InterPro" id="IPR023837">
    <property type="entry name" value="EccCb-like_Actinobacteria"/>
</dbReference>
<proteinExistence type="predicted"/>
<dbReference type="GO" id="GO:0005524">
    <property type="term" value="F:ATP binding"/>
    <property type="evidence" value="ECO:0007669"/>
    <property type="project" value="UniProtKB-UniRule"/>
</dbReference>
<evidence type="ECO:0000256" key="7">
    <source>
        <dbReference type="ARBA" id="ARBA00022989"/>
    </source>
</evidence>
<keyword evidence="6 9" id="KW-0067">ATP-binding</keyword>
<comment type="subcellular location">
    <subcellularLocation>
        <location evidence="1">Cell membrane</location>
        <topology evidence="1">Multi-pass membrane protein</topology>
    </subcellularLocation>
</comment>
<evidence type="ECO:0000256" key="8">
    <source>
        <dbReference type="ARBA" id="ARBA00023136"/>
    </source>
</evidence>
<feature type="region of interest" description="Disordered" evidence="10">
    <location>
        <begin position="1"/>
        <end position="39"/>
    </location>
</feature>
<evidence type="ECO:0000256" key="4">
    <source>
        <dbReference type="ARBA" id="ARBA00022737"/>
    </source>
</evidence>
<dbReference type="InterPro" id="IPR050206">
    <property type="entry name" value="FtsK/SpoIIIE/SftA"/>
</dbReference>
<protein>
    <submittedName>
        <fullName evidence="13">Type VII secretion protein EccCa</fullName>
    </submittedName>
</protein>
<sequence length="1314" mass="144093">MSETRTPETTLPVRRLHRPTRTSTPLPDPDPIEVTPPPTLSSNVATTPFQFLLPVVGALTSVTMMVVMRNGQPLFMLLAGVVFVVALVSGVGFAISSQGREAKKLRLQRTRYLDYLERLRLDVRERAETTRLAAETLHPTPEGLITFIHDPERLWERRRGDSDHLQARIGVARTPWFTFRLPSAGSPIEPADPILEKEAKLVADTYSSIEGMPALLRLKDAAVVAIIGPRERTVPLARGIILNLATHQIPEDLDLALAFPRDHAADWRGFDLLPHVHNPDLFDGPVPARRVAPTLADLSEILSSEMVDRSAKATAARRRGVSADELSRMVVVADEHGQAAGALRRPDQTLQTRDLGITVIHLLDDRLDEPDDVDVRIDLREEATLTEEARSNDPTTITFTPEETTGWVFEAVARTLAARRTFTALHQEIVEGHQADISEMLGLDLTRPIRVEDLWTPRTPADFLRVAFGVDDAGRLIHLDLKESAQQGMGPHGICIGATGSGKSEMLRTLILSLAVAHSPEDLSMILVDYKGGAAFAPFQPLPHLAGLIDNLADDPQLTVRARASLQGEVVRRQQQLKDADSSPSITHYRELRRSQPDLPPMPHLFVVIDEFGELLTAEPDFIDLFLQIGRIGRSIGVHLLLSSQRIEGGKLRGLDTYLSYRLGLRTFSESESQVVLSTADAFHLPPQPGYGYLKVDTSVYQRFRAGYVSGPMPSGVRREVTQMGPQAHRLPIYNGIDTDQHNPEVPVLHRPDTNRTLVDEVVSALRSEDTAVRPVWLPPLSSRLTLGRVLDEANTDPLRVIVGLEDDPSHQRQKPWVLDLTSSGGHVAIVGSPQSGRTTLLRTIAASLALTSTPREVTVYGLDLSGGGLRRIEGFPHVGGVATRGDSDRIRRLLEELTVMVQAREQLFKSHGIDSMSHLRTMHAQGQLPQLTSADIVLLVDGYGLLRSDFDSLDEAFNRLMLQASSYGLHLVLTMGRWGDLRMAHQNLFGTRVEFRLNDPSDSNIDRKLAATIPNDTPGRVLTDNKTLAQVALPSLEGAEGADQGEALDELVRQVSESWSGPSAAPIRLLPNHIDPSSLPDPILEPTAVPLGIRQDTMGNALWDFSDADQHLLVLGDAKCGKSTTLRTIAQGLVARFTPEELAIAVIDPRGHVPDSIPEDYLAAHARSLQQASGLAASIASELEQRPSRSPEEQLRSPRVVVLVDDHDIVSAGGTEPLAALLPHLPAARDLRLHLVVARPVAGSSRAMYSPFLQAVRDTGGAVLLMSGDRTEGQILPRVTPERLQPGRGRYIRRGETPHIIQIADTKRFTGSS</sequence>
<dbReference type="InterPro" id="IPR027417">
    <property type="entry name" value="P-loop_NTPase"/>
</dbReference>
<dbReference type="Gene3D" id="3.40.50.300">
    <property type="entry name" value="P-loop containing nucleotide triphosphate hydrolases"/>
    <property type="match status" value="3"/>
</dbReference>
<evidence type="ECO:0000256" key="6">
    <source>
        <dbReference type="ARBA" id="ARBA00022840"/>
    </source>
</evidence>
<feature type="transmembrane region" description="Helical" evidence="11">
    <location>
        <begin position="74"/>
        <end position="95"/>
    </location>
</feature>
<keyword evidence="5 9" id="KW-0547">Nucleotide-binding</keyword>
<evidence type="ECO:0000256" key="3">
    <source>
        <dbReference type="ARBA" id="ARBA00022692"/>
    </source>
</evidence>
<keyword evidence="4" id="KW-0677">Repeat</keyword>
<keyword evidence="2" id="KW-1003">Cell membrane</keyword>
<organism evidence="13 14">
    <name type="scientific">Arachnia propionica</name>
    <dbReference type="NCBI Taxonomy" id="1750"/>
    <lineage>
        <taxon>Bacteria</taxon>
        <taxon>Bacillati</taxon>
        <taxon>Actinomycetota</taxon>
        <taxon>Actinomycetes</taxon>
        <taxon>Propionibacteriales</taxon>
        <taxon>Propionibacteriaceae</taxon>
        <taxon>Arachnia</taxon>
    </lineage>
</organism>
<evidence type="ECO:0000256" key="9">
    <source>
        <dbReference type="PROSITE-ProRule" id="PRU00289"/>
    </source>
</evidence>
<name>A0A3P1T9J7_9ACTN</name>
<keyword evidence="8 11" id="KW-0472">Membrane</keyword>
<reference evidence="13 14" key="1">
    <citation type="submission" date="2018-11" db="EMBL/GenBank/DDBJ databases">
        <title>Genomes From Bacteria Associated with the Canine Oral Cavity: a Test Case for Automated Genome-Based Taxonomic Assignment.</title>
        <authorList>
            <person name="Coil D.A."/>
            <person name="Jospin G."/>
            <person name="Darling A.E."/>
            <person name="Wallis C."/>
            <person name="Davis I.J."/>
            <person name="Harris S."/>
            <person name="Eisen J.A."/>
            <person name="Holcombe L.J."/>
            <person name="O'Flynn C."/>
        </authorList>
    </citation>
    <scope>NUCLEOTIDE SEQUENCE [LARGE SCALE GENOMIC DNA]</scope>
    <source>
        <strain evidence="13 14">OH887_COT-365</strain>
    </source>
</reference>
<dbReference type="InterPro" id="IPR023836">
    <property type="entry name" value="EccCa-like_Actinobacteria"/>
</dbReference>
<dbReference type="PANTHER" id="PTHR22683">
    <property type="entry name" value="SPORULATION PROTEIN RELATED"/>
    <property type="match status" value="1"/>
</dbReference>
<feature type="binding site" evidence="9">
    <location>
        <begin position="497"/>
        <end position="504"/>
    </location>
    <ligand>
        <name>ATP</name>
        <dbReference type="ChEBI" id="CHEBI:30616"/>
    </ligand>
</feature>
<comment type="caution">
    <text evidence="13">The sequence shown here is derived from an EMBL/GenBank/DDBJ whole genome shotgun (WGS) entry which is preliminary data.</text>
</comment>
<evidence type="ECO:0000256" key="11">
    <source>
        <dbReference type="SAM" id="Phobius"/>
    </source>
</evidence>
<keyword evidence="7 11" id="KW-1133">Transmembrane helix</keyword>
<evidence type="ECO:0000256" key="2">
    <source>
        <dbReference type="ARBA" id="ARBA00022475"/>
    </source>
</evidence>